<feature type="region of interest" description="Disordered" evidence="5">
    <location>
        <begin position="279"/>
        <end position="314"/>
    </location>
</feature>
<dbReference type="PANTHER" id="PTHR13105">
    <property type="entry name" value="MYELOID LEUKEMIA FACTOR"/>
    <property type="match status" value="1"/>
</dbReference>
<comment type="subcellular location">
    <subcellularLocation>
        <location evidence="1">Cytoplasm</location>
    </subcellularLocation>
</comment>
<reference evidence="6" key="1">
    <citation type="submission" date="2023-03" db="EMBL/GenBank/DDBJ databases">
        <title>Chromosome-scale reference genome and RAD-based genetic map of yellow starthistle (Centaurea solstitialis) reveal putative structural variation and QTLs associated with invader traits.</title>
        <authorList>
            <person name="Reatini B."/>
            <person name="Cang F.A."/>
            <person name="Jiang Q."/>
            <person name="Mckibben M.T.W."/>
            <person name="Barker M.S."/>
            <person name="Rieseberg L.H."/>
            <person name="Dlugosch K.M."/>
        </authorList>
    </citation>
    <scope>NUCLEOTIDE SEQUENCE</scope>
    <source>
        <strain evidence="6">CAN-66</strain>
        <tissue evidence="6">Leaf</tissue>
    </source>
</reference>
<organism evidence="6 7">
    <name type="scientific">Centaurea solstitialis</name>
    <name type="common">yellow star-thistle</name>
    <dbReference type="NCBI Taxonomy" id="347529"/>
    <lineage>
        <taxon>Eukaryota</taxon>
        <taxon>Viridiplantae</taxon>
        <taxon>Streptophyta</taxon>
        <taxon>Embryophyta</taxon>
        <taxon>Tracheophyta</taxon>
        <taxon>Spermatophyta</taxon>
        <taxon>Magnoliopsida</taxon>
        <taxon>eudicotyledons</taxon>
        <taxon>Gunneridae</taxon>
        <taxon>Pentapetalae</taxon>
        <taxon>asterids</taxon>
        <taxon>campanulids</taxon>
        <taxon>Asterales</taxon>
        <taxon>Asteraceae</taxon>
        <taxon>Carduoideae</taxon>
        <taxon>Cardueae</taxon>
        <taxon>Centaureinae</taxon>
        <taxon>Centaurea</taxon>
    </lineage>
</organism>
<evidence type="ECO:0000313" key="6">
    <source>
        <dbReference type="EMBL" id="KAJ9549947.1"/>
    </source>
</evidence>
<dbReference type="InterPro" id="IPR019376">
    <property type="entry name" value="Myeloid_leukemia_factor"/>
</dbReference>
<accession>A0AA38W7P5</accession>
<evidence type="ECO:0008006" key="8">
    <source>
        <dbReference type="Google" id="ProtNLM"/>
    </source>
</evidence>
<dbReference type="EMBL" id="JARYMX010000005">
    <property type="protein sequence ID" value="KAJ9549947.1"/>
    <property type="molecule type" value="Genomic_DNA"/>
</dbReference>
<feature type="compositionally biased region" description="Polar residues" evidence="5">
    <location>
        <begin position="302"/>
        <end position="314"/>
    </location>
</feature>
<keyword evidence="3" id="KW-0963">Cytoplasm</keyword>
<evidence type="ECO:0000256" key="1">
    <source>
        <dbReference type="ARBA" id="ARBA00004496"/>
    </source>
</evidence>
<evidence type="ECO:0000313" key="7">
    <source>
        <dbReference type="Proteomes" id="UP001172457"/>
    </source>
</evidence>
<dbReference type="Proteomes" id="UP001172457">
    <property type="component" value="Chromosome 5"/>
</dbReference>
<feature type="region of interest" description="Disordered" evidence="5">
    <location>
        <begin position="86"/>
        <end position="159"/>
    </location>
</feature>
<protein>
    <recommendedName>
        <fullName evidence="8">Glycine-rich protein</fullName>
    </recommendedName>
</protein>
<dbReference type="AlphaFoldDB" id="A0AA38W7P5"/>
<proteinExistence type="inferred from homology"/>
<comment type="caution">
    <text evidence="6">The sequence shown here is derived from an EMBL/GenBank/DDBJ whole genome shotgun (WGS) entry which is preliminary data.</text>
</comment>
<evidence type="ECO:0000256" key="2">
    <source>
        <dbReference type="ARBA" id="ARBA00008332"/>
    </source>
</evidence>
<evidence type="ECO:0000256" key="4">
    <source>
        <dbReference type="ARBA" id="ARBA00022553"/>
    </source>
</evidence>
<sequence>MQGGRRRGDPFYGFNDPFAGFGGMPSIFGGRDPFDDPFFTHPLGGMLQPSPFGHAGNPLMGSSPFGHAGNPFMGVSPFGSSLYGPSGGPFMDPHGSRIHEHRQSLPDGSRGPIIEELNSDDEKEEPEAGHRKKENPHKHGRSARQPYVEQPDDGTTGRELNQMHYGNQFSVMHDTHSRPQARSYTFQSSTVTYGVLMEHIILHLLLEGLALRFEEHKEADSVTGQAAHRISRGIYDKGHTLSRHLKSDGEVDTMQMLHNINEDELAGFEKAWNGKATKHHLPGWTDGTNAHGLSRGGWALPSSENTRAGESSSK</sequence>
<feature type="compositionally biased region" description="Basic residues" evidence="5">
    <location>
        <begin position="130"/>
        <end position="142"/>
    </location>
</feature>
<evidence type="ECO:0000256" key="5">
    <source>
        <dbReference type="SAM" id="MobiDB-lite"/>
    </source>
</evidence>
<comment type="similarity">
    <text evidence="2">Belongs to the MLF family.</text>
</comment>
<keyword evidence="4" id="KW-0597">Phosphoprotein</keyword>
<feature type="compositionally biased region" description="Basic and acidic residues" evidence="5">
    <location>
        <begin position="94"/>
        <end position="104"/>
    </location>
</feature>
<gene>
    <name evidence="6" type="ORF">OSB04_022490</name>
</gene>
<dbReference type="GO" id="GO:0005737">
    <property type="term" value="C:cytoplasm"/>
    <property type="evidence" value="ECO:0007669"/>
    <property type="project" value="UniProtKB-SubCell"/>
</dbReference>
<dbReference type="Pfam" id="PF10248">
    <property type="entry name" value="Mlf1IP"/>
    <property type="match status" value="1"/>
</dbReference>
<evidence type="ECO:0000256" key="3">
    <source>
        <dbReference type="ARBA" id="ARBA00022490"/>
    </source>
</evidence>
<keyword evidence="7" id="KW-1185">Reference proteome</keyword>
<name>A0AA38W7P5_9ASTR</name>
<feature type="non-terminal residue" evidence="6">
    <location>
        <position position="314"/>
    </location>
</feature>